<proteinExistence type="predicted"/>
<name>A0ABV4DZI0_9CLOT</name>
<accession>A0ABV4DZI0</accession>
<dbReference type="EMBL" id="JBGFFE010000019">
    <property type="protein sequence ID" value="MEY8764311.1"/>
    <property type="molecule type" value="Genomic_DNA"/>
</dbReference>
<gene>
    <name evidence="1" type="ORF">AB8S09_11795</name>
</gene>
<protein>
    <submittedName>
        <fullName evidence="1">Uncharacterized protein</fullName>
    </submittedName>
</protein>
<sequence length="51" mass="5924">MKNEKNLKAQERLYEDVIDKKVIFAAEDDDVALNCDGEPCNFSYNRDLLDN</sequence>
<evidence type="ECO:0000313" key="1">
    <source>
        <dbReference type="EMBL" id="MEY8764311.1"/>
    </source>
</evidence>
<comment type="caution">
    <text evidence="1">The sequence shown here is derived from an EMBL/GenBank/DDBJ whole genome shotgun (WGS) entry which is preliminary data.</text>
</comment>
<reference evidence="1 2" key="1">
    <citation type="submission" date="2024-08" db="EMBL/GenBank/DDBJ databases">
        <title>Clostridium lapicellarii sp. nov., and Clostridium renhuaiense sp. nov., two species isolated from the mud in a fermentation cellar used for producing sauce-flavour Chinese liquors.</title>
        <authorList>
            <person name="Yang F."/>
            <person name="Wang H."/>
            <person name="Chen L.Q."/>
            <person name="Zhou N."/>
            <person name="Lu J.J."/>
            <person name="Pu X.X."/>
            <person name="Wan B."/>
            <person name="Wang L."/>
            <person name="Liu S.J."/>
        </authorList>
    </citation>
    <scope>NUCLEOTIDE SEQUENCE [LARGE SCALE GENOMIC DNA]</scope>
    <source>
        <strain evidence="1 2">MT-113</strain>
    </source>
</reference>
<dbReference type="Proteomes" id="UP001565220">
    <property type="component" value="Unassembled WGS sequence"/>
</dbReference>
<evidence type="ECO:0000313" key="2">
    <source>
        <dbReference type="Proteomes" id="UP001565220"/>
    </source>
</evidence>
<keyword evidence="2" id="KW-1185">Reference proteome</keyword>
<organism evidence="1 2">
    <name type="scientific">Clostridium lapidicellarium</name>
    <dbReference type="NCBI Taxonomy" id="3240931"/>
    <lineage>
        <taxon>Bacteria</taxon>
        <taxon>Bacillati</taxon>
        <taxon>Bacillota</taxon>
        <taxon>Clostridia</taxon>
        <taxon>Eubacteriales</taxon>
        <taxon>Clostridiaceae</taxon>
        <taxon>Clostridium</taxon>
    </lineage>
</organism>
<dbReference type="RefSeq" id="WP_294185305.1">
    <property type="nucleotide sequence ID" value="NZ_JBGFFE010000019.1"/>
</dbReference>